<evidence type="ECO:0000256" key="10">
    <source>
        <dbReference type="ARBA" id="ARBA00022777"/>
    </source>
</evidence>
<proteinExistence type="inferred from homology"/>
<comment type="catalytic activity">
    <reaction evidence="14">
        <text>pyruvate + ATP + H2O = phosphoenolpyruvate + AMP + phosphate + 2 H(+)</text>
        <dbReference type="Rhea" id="RHEA:11364"/>
        <dbReference type="ChEBI" id="CHEBI:15361"/>
        <dbReference type="ChEBI" id="CHEBI:15377"/>
        <dbReference type="ChEBI" id="CHEBI:15378"/>
        <dbReference type="ChEBI" id="CHEBI:30616"/>
        <dbReference type="ChEBI" id="CHEBI:43474"/>
        <dbReference type="ChEBI" id="CHEBI:58702"/>
        <dbReference type="ChEBI" id="CHEBI:456215"/>
        <dbReference type="EC" id="2.7.9.2"/>
    </reaction>
</comment>
<evidence type="ECO:0000256" key="14">
    <source>
        <dbReference type="ARBA" id="ARBA00047700"/>
    </source>
</evidence>
<evidence type="ECO:0000259" key="15">
    <source>
        <dbReference type="Pfam" id="PF01326"/>
    </source>
</evidence>
<dbReference type="InterPro" id="IPR013815">
    <property type="entry name" value="ATP_grasp_subdomain_1"/>
</dbReference>
<dbReference type="InterPro" id="IPR006319">
    <property type="entry name" value="PEP_synth"/>
</dbReference>
<dbReference type="AlphaFoldDB" id="A0A098B7S4"/>
<keyword evidence="7" id="KW-0808">Transferase</keyword>
<organism evidence="16">
    <name type="scientific">Desulfitobacterium hafniense</name>
    <name type="common">Desulfitobacterium frappieri</name>
    <dbReference type="NCBI Taxonomy" id="49338"/>
    <lineage>
        <taxon>Bacteria</taxon>
        <taxon>Bacillati</taxon>
        <taxon>Bacillota</taxon>
        <taxon>Clostridia</taxon>
        <taxon>Eubacteriales</taxon>
        <taxon>Desulfitobacteriaceae</taxon>
        <taxon>Desulfitobacterium</taxon>
    </lineage>
</organism>
<keyword evidence="9" id="KW-0547">Nucleotide-binding</keyword>
<dbReference type="GO" id="GO:0008986">
    <property type="term" value="F:pyruvate, water dikinase activity"/>
    <property type="evidence" value="ECO:0007669"/>
    <property type="project" value="UniProtKB-EC"/>
</dbReference>
<evidence type="ECO:0000256" key="3">
    <source>
        <dbReference type="ARBA" id="ARBA00004742"/>
    </source>
</evidence>
<comment type="cofactor">
    <cofactor evidence="1">
        <name>Mg(2+)</name>
        <dbReference type="ChEBI" id="CHEBI:18420"/>
    </cofactor>
</comment>
<evidence type="ECO:0000256" key="5">
    <source>
        <dbReference type="ARBA" id="ARBA00011996"/>
    </source>
</evidence>
<evidence type="ECO:0000256" key="6">
    <source>
        <dbReference type="ARBA" id="ARBA00021623"/>
    </source>
</evidence>
<evidence type="ECO:0000256" key="11">
    <source>
        <dbReference type="ARBA" id="ARBA00022840"/>
    </source>
</evidence>
<dbReference type="FunFam" id="3.30.1490.20:FF:000010">
    <property type="entry name" value="Phosphoenolpyruvate synthase"/>
    <property type="match status" value="1"/>
</dbReference>
<dbReference type="Gene3D" id="3.30.470.20">
    <property type="entry name" value="ATP-grasp fold, B domain"/>
    <property type="match status" value="1"/>
</dbReference>
<evidence type="ECO:0000256" key="9">
    <source>
        <dbReference type="ARBA" id="ARBA00022741"/>
    </source>
</evidence>
<dbReference type="PANTHER" id="PTHR43030:SF1">
    <property type="entry name" value="PHOSPHOENOLPYRUVATE SYNTHASE"/>
    <property type="match status" value="1"/>
</dbReference>
<feature type="domain" description="Pyruvate phosphate dikinase AMP/ATP-binding" evidence="15">
    <location>
        <begin position="16"/>
        <end position="321"/>
    </location>
</feature>
<name>A0A098B7S4_DESHA</name>
<dbReference type="EC" id="2.7.9.2" evidence="5"/>
<evidence type="ECO:0000256" key="8">
    <source>
        <dbReference type="ARBA" id="ARBA00022723"/>
    </source>
</evidence>
<comment type="function">
    <text evidence="2">Catalyzes the phosphorylation of pyruvate to phosphoenolpyruvate.</text>
</comment>
<dbReference type="GO" id="GO:0006094">
    <property type="term" value="P:gluconeogenesis"/>
    <property type="evidence" value="ECO:0007669"/>
    <property type="project" value="UniProtKB-UniPathway"/>
</dbReference>
<keyword evidence="8" id="KW-0479">Metal-binding</keyword>
<evidence type="ECO:0000256" key="12">
    <source>
        <dbReference type="ARBA" id="ARBA00022842"/>
    </source>
</evidence>
<comment type="pathway">
    <text evidence="3">Carbohydrate biosynthesis; gluconeogenesis.</text>
</comment>
<accession>A0A098B7S4</accession>
<dbReference type="PATRIC" id="fig|49338.4.peg.4310"/>
<evidence type="ECO:0000256" key="7">
    <source>
        <dbReference type="ARBA" id="ARBA00022679"/>
    </source>
</evidence>
<gene>
    <name evidence="16" type="ORF">DPCES_4010</name>
</gene>
<dbReference type="GO" id="GO:0046872">
    <property type="term" value="F:metal ion binding"/>
    <property type="evidence" value="ECO:0007669"/>
    <property type="project" value="UniProtKB-KW"/>
</dbReference>
<keyword evidence="11" id="KW-0067">ATP-binding</keyword>
<dbReference type="Pfam" id="PF01326">
    <property type="entry name" value="PPDK_N"/>
    <property type="match status" value="1"/>
</dbReference>
<evidence type="ECO:0000256" key="4">
    <source>
        <dbReference type="ARBA" id="ARBA00007837"/>
    </source>
</evidence>
<comment type="similarity">
    <text evidence="4">Belongs to the PEP-utilizing enzyme family.</text>
</comment>
<dbReference type="PANTHER" id="PTHR43030">
    <property type="entry name" value="PHOSPHOENOLPYRUVATE SYNTHASE"/>
    <property type="match status" value="1"/>
</dbReference>
<keyword evidence="12" id="KW-0460">Magnesium</keyword>
<dbReference type="UniPathway" id="UPA00138"/>
<dbReference type="EMBL" id="LK996017">
    <property type="protein sequence ID" value="CDX03896.1"/>
    <property type="molecule type" value="Genomic_DNA"/>
</dbReference>
<evidence type="ECO:0000256" key="13">
    <source>
        <dbReference type="ARBA" id="ARBA00033470"/>
    </source>
</evidence>
<dbReference type="Gene3D" id="3.30.1490.20">
    <property type="entry name" value="ATP-grasp fold, A domain"/>
    <property type="match status" value="1"/>
</dbReference>
<keyword evidence="16" id="KW-0670">Pyruvate</keyword>
<dbReference type="InterPro" id="IPR002192">
    <property type="entry name" value="PPDK_AMP/ATP-bd"/>
</dbReference>
<evidence type="ECO:0000256" key="1">
    <source>
        <dbReference type="ARBA" id="ARBA00001946"/>
    </source>
</evidence>
<keyword evidence="10" id="KW-0418">Kinase</keyword>
<dbReference type="GO" id="GO:0005524">
    <property type="term" value="F:ATP binding"/>
    <property type="evidence" value="ECO:0007669"/>
    <property type="project" value="UniProtKB-KW"/>
</dbReference>
<sequence>MMFIKEFGQIDINSIQEVGGKGASLGEMTRAGLPVPPGYCITAGAYRQFVSRAGLAELLAQFAEPSTMKNEDIALLAQEISQRILETPLPEELEQEIVQAFTQIIGHGSLAAVRSSATAEDLPEASFAGQQESYLNIPRSELLNHIKQCWASLWTERAIHYRINNGFDHRQVYLAVVVQQMVDSEVSGVAFSVNPMNAKENEMVIESVWGLGEGIVSGKVTPDHYVINKQNDPLIRYVIADKEKMAVRPLHGSGTLFAEVAEAQRQRSSLSQKDILELTELIKRIEEHYQLPQDIEWAKTGNRYYILQARPITTLDKAPVQVDESIGESEFFNFDPELEWTNLGGVKERYNKPSSVLGWSILEPCDTEGGLYAYRSISKKELPSPLFAANIYGYLYLNFTSLKSLQPLKMLEPYAAVPDWQQFAPKRAWFQELTLTIGSIKAGNKLIKSLAKDFYAMLPGYLDKIDKYKKTDVTGLTTPELLDYINNNLELAKQFFQLQLPSLSVTEALYNMLTGFMKKWLGDKDLTLSSKLVSGLPDNLTVRTNNKLWELTETIASSPYLRELLAQSTIPEFLSRLADSAEGKAFQAQLTDFLGDYGHLNVNMDIAEDFW</sequence>
<reference evidence="16" key="1">
    <citation type="submission" date="2014-07" db="EMBL/GenBank/DDBJ databases">
        <authorList>
            <person name="Hornung V.Bastian."/>
        </authorList>
    </citation>
    <scope>NUCLEOTIDE SEQUENCE</scope>
    <source>
        <strain evidence="16">PCE-S</strain>
    </source>
</reference>
<protein>
    <recommendedName>
        <fullName evidence="6">Phosphoenolpyruvate synthase</fullName>
        <ecNumber evidence="5">2.7.9.2</ecNumber>
    </recommendedName>
    <alternativeName>
        <fullName evidence="13">Pyruvate, water dikinase</fullName>
    </alternativeName>
</protein>
<evidence type="ECO:0000256" key="2">
    <source>
        <dbReference type="ARBA" id="ARBA00002988"/>
    </source>
</evidence>
<evidence type="ECO:0000313" key="16">
    <source>
        <dbReference type="EMBL" id="CDX03896.1"/>
    </source>
</evidence>
<dbReference type="SUPFAM" id="SSF56059">
    <property type="entry name" value="Glutathione synthetase ATP-binding domain-like"/>
    <property type="match status" value="1"/>
</dbReference>